<evidence type="ECO:0000313" key="3">
    <source>
        <dbReference type="EMBL" id="AEO57385.1"/>
    </source>
</evidence>
<evidence type="ECO:0000313" key="4">
    <source>
        <dbReference type="Proteomes" id="UP000007322"/>
    </source>
</evidence>
<dbReference type="GeneID" id="11512706"/>
<dbReference type="OrthoDB" id="2104739at2759"/>
<dbReference type="RefSeq" id="XP_003662630.1">
    <property type="nucleotide sequence ID" value="XM_003662582.1"/>
</dbReference>
<accession>G2QCW5</accession>
<dbReference type="InParanoid" id="G2QCW5"/>
<dbReference type="KEGG" id="mtm:MYCTH_2303486"/>
<dbReference type="Proteomes" id="UP000007322">
    <property type="component" value="Chromosome 3"/>
</dbReference>
<dbReference type="HOGENOM" id="CLU_049186_0_0_1"/>
<dbReference type="AlphaFoldDB" id="G2QCW5"/>
<keyword evidence="4" id="KW-1185">Reference proteome</keyword>
<name>G2QCW5_THET4</name>
<dbReference type="OMA" id="TKHADYE"/>
<evidence type="ECO:0000259" key="2">
    <source>
        <dbReference type="Pfam" id="PF13391"/>
    </source>
</evidence>
<dbReference type="EMBL" id="CP003004">
    <property type="protein sequence ID" value="AEO57385.1"/>
    <property type="molecule type" value="Genomic_DNA"/>
</dbReference>
<gene>
    <name evidence="3" type="ORF">MYCTH_2303486</name>
</gene>
<feature type="compositionally biased region" description="Low complexity" evidence="1">
    <location>
        <begin position="19"/>
        <end position="38"/>
    </location>
</feature>
<dbReference type="Pfam" id="PF13391">
    <property type="entry name" value="HNH_2"/>
    <property type="match status" value="1"/>
</dbReference>
<evidence type="ECO:0000256" key="1">
    <source>
        <dbReference type="SAM" id="MobiDB-lite"/>
    </source>
</evidence>
<protein>
    <recommendedName>
        <fullName evidence="2">HNH nuclease domain-containing protein</fullName>
    </recommendedName>
</protein>
<proteinExistence type="predicted"/>
<feature type="region of interest" description="Disordered" evidence="1">
    <location>
        <begin position="1"/>
        <end position="38"/>
    </location>
</feature>
<dbReference type="InterPro" id="IPR003615">
    <property type="entry name" value="HNH_nuc"/>
</dbReference>
<sequence>MAEEEDRDPLSPLPPVPHHPATTSSPDSSPLSSVLPSPERYLDLREQSESILRNYKRVDPSDDTTHVLEAFLKRLSKEGQMNLMTDLVSVPDKLRELRDFLVAAVLKPMKMAGGHPPNIPDSPPCDAIEESLRTIHPSSRDDQVDLKDKCRGRDGFRCVLSGLYDFNRAKEQRYPEEGSKTQLPCDSLECAHILPFALRKFEENKPVEKRNKAWIWWALRRYFPFIQGKIASDSINKPENAITLAHVLHVSFGNFWLALEPLGAYRRRTYEGGFKLVGTEFIPEIITFQQHDDSVPMPDPDFLRLHFQVAEILDVSELSWKIDVASREGTRMRCDIAPDGSTDIAFAIRTKMLMDI</sequence>
<dbReference type="eggNOG" id="ENOG502SCMH">
    <property type="taxonomic scope" value="Eukaryota"/>
</dbReference>
<feature type="domain" description="HNH nuclease" evidence="2">
    <location>
        <begin position="158"/>
        <end position="259"/>
    </location>
</feature>
<organism evidence="3 4">
    <name type="scientific">Thermothelomyces thermophilus (strain ATCC 42464 / BCRC 31852 / DSM 1799)</name>
    <name type="common">Sporotrichum thermophile</name>
    <dbReference type="NCBI Taxonomy" id="573729"/>
    <lineage>
        <taxon>Eukaryota</taxon>
        <taxon>Fungi</taxon>
        <taxon>Dikarya</taxon>
        <taxon>Ascomycota</taxon>
        <taxon>Pezizomycotina</taxon>
        <taxon>Sordariomycetes</taxon>
        <taxon>Sordariomycetidae</taxon>
        <taxon>Sordariales</taxon>
        <taxon>Chaetomiaceae</taxon>
        <taxon>Thermothelomyces</taxon>
    </lineage>
</organism>
<reference evidence="3 4" key="1">
    <citation type="journal article" date="2011" name="Nat. Biotechnol.">
        <title>Comparative genomic analysis of the thermophilic biomass-degrading fungi Myceliophthora thermophila and Thielavia terrestris.</title>
        <authorList>
            <person name="Berka R.M."/>
            <person name="Grigoriev I.V."/>
            <person name="Otillar R."/>
            <person name="Salamov A."/>
            <person name="Grimwood J."/>
            <person name="Reid I."/>
            <person name="Ishmael N."/>
            <person name="John T."/>
            <person name="Darmond C."/>
            <person name="Moisan M.-C."/>
            <person name="Henrissat B."/>
            <person name="Coutinho P.M."/>
            <person name="Lombard V."/>
            <person name="Natvig D.O."/>
            <person name="Lindquist E."/>
            <person name="Schmutz J."/>
            <person name="Lucas S."/>
            <person name="Harris P."/>
            <person name="Powlowski J."/>
            <person name="Bellemare A."/>
            <person name="Taylor D."/>
            <person name="Butler G."/>
            <person name="de Vries R.P."/>
            <person name="Allijn I.E."/>
            <person name="van den Brink J."/>
            <person name="Ushinsky S."/>
            <person name="Storms R."/>
            <person name="Powell A.J."/>
            <person name="Paulsen I.T."/>
            <person name="Elbourne L.D.H."/>
            <person name="Baker S.E."/>
            <person name="Magnuson J."/>
            <person name="LaBoissiere S."/>
            <person name="Clutterbuck A.J."/>
            <person name="Martinez D."/>
            <person name="Wogulis M."/>
            <person name="de Leon A.L."/>
            <person name="Rey M.W."/>
            <person name="Tsang A."/>
        </authorList>
    </citation>
    <scope>NUCLEOTIDE SEQUENCE [LARGE SCALE GENOMIC DNA]</scope>
    <source>
        <strain evidence="4">ATCC 42464 / BCRC 31852 / DSM 1799</strain>
    </source>
</reference>
<dbReference type="VEuPathDB" id="FungiDB:MYCTH_2303486"/>